<dbReference type="Pfam" id="PF08263">
    <property type="entry name" value="LRRNT_2"/>
    <property type="match status" value="1"/>
</dbReference>
<sequence>MRIHQVLLSFFITLYFINLSVISECLSHQQILLLHLKDNLIFNTATSKKLVYWNQSGDCCQWNGVKCNKGQVISLDLSEENISGGLSSNSSLLNLQYLQNLNLAYNDFGSHIPSSFQKLKNLRHLNLSNAGFKGQIPAEISQLTKLSTLDLSSSFTSQTTLILEKPDIGVFLQNLTQITKLYLDGVKVSAGGKQWSQALSSSLKNLQVLSMSSCNLSGPIDNSLSKLQSLSEIRLNLNNMSSSVPKSFANFTNLTVLQLISCGLTGVFPKEIFQVQTLEVLDISDNQELHGSLPKFRQGGYLHTLNLSYTNLSGELPGSISNLKRLSSLDLSNCQFNGTLPTSLSRLTHLVHLDLSFNYFNGSLPSFNLTKNLEYLSLYNNDLSGVVSSTHWEGLVKLLSINLGDNFFTGRVPSSLFTLPSLQQLTLSQNNFFGLLEHFPNASSSALQLIDLSKNKLQGPIPLSLFELTRLEFLQLSSNQFNGTMQLDLLRRLQHLRTFGLSDNNVNVDATFNDEDGLPSFPSLLNILLGSCNLREFPRFLKNQSRLMFLDLSNNHIQGLIPNWIWRFDSMFQLNLSNNFLTDLEGPFDNLSSNLFSVDLHSNQLQGMAPMFMEYIVYIDYSNNKFSLLPPYIGKHIYFLSLANNSFHGKIHESFCNPSNLYVLDLSHNNFIGSIDDCLKNMSNNLKVLSLTGNKLTGHVSDTFSGSCNLRFLDLNGNLLAGVIPKSLANCQSLELLNLGNNLFSDRFPCFLKDIPSLRVLILRSNKLHGPIGCTYSTGNWSVLHIVDLASNNFNGTIPGTLLKSWTAMAGYIDDVDKKSNNLYVDSNFRHLTHFKDLLLVLDKFILAKVAKMVAPEPYSEADSIFNYGVQTDRLVGDSYMEYVTIVSKGSQMMLVKILSVFTYLDLSSNQFEGPIPQEVMSLRAMNVLNLSHNSLSSHISPSLGDLTQLESLDMSYNTLSGEIPAEITSLSFLSVLNLSFNHLVGKIPIGTQIQSFESYSFEGNEGLCGAPLTKNCGAQGSLSLPSPTASTAHSSIDWNFLSAELGFTFGFGFFIFPIILWKRWRLWYNKHVDDLLYMMIPQLDFVYEQSGQYMYRTLRWRTT</sequence>
<dbReference type="FunFam" id="3.80.10.10:FF:000111">
    <property type="entry name" value="LRR receptor-like serine/threonine-protein kinase ERECTA"/>
    <property type="match status" value="1"/>
</dbReference>
<feature type="domain" description="Leucine-rich repeat-containing N-terminal plant-type" evidence="14">
    <location>
        <begin position="32"/>
        <end position="68"/>
    </location>
</feature>
<evidence type="ECO:0000256" key="2">
    <source>
        <dbReference type="ARBA" id="ARBA00009592"/>
    </source>
</evidence>
<feature type="domain" description="Disease resistance R13L4/SHOC-2-like LRR" evidence="15">
    <location>
        <begin position="275"/>
        <end position="526"/>
    </location>
</feature>
<dbReference type="AlphaFoldDB" id="A0AAN9FTJ5"/>
<evidence type="ECO:0000256" key="13">
    <source>
        <dbReference type="SAM" id="SignalP"/>
    </source>
</evidence>
<evidence type="ECO:0000256" key="3">
    <source>
        <dbReference type="ARBA" id="ARBA00022475"/>
    </source>
</evidence>
<keyword evidence="11" id="KW-0325">Glycoprotein</keyword>
<comment type="subcellular location">
    <subcellularLocation>
        <location evidence="1">Cell membrane</location>
        <topology evidence="1">Single-pass type I membrane protein</topology>
    </subcellularLocation>
</comment>
<dbReference type="SUPFAM" id="SSF52058">
    <property type="entry name" value="L domain-like"/>
    <property type="match status" value="1"/>
</dbReference>
<keyword evidence="3" id="KW-1003">Cell membrane</keyword>
<dbReference type="Pfam" id="PF00560">
    <property type="entry name" value="LRR_1"/>
    <property type="match status" value="5"/>
</dbReference>
<protein>
    <recommendedName>
        <fullName evidence="18">Leucine-rich repeat-containing N-terminal plant-type domain-containing protein</fullName>
    </recommendedName>
</protein>
<keyword evidence="10" id="KW-0675">Receptor</keyword>
<accession>A0AAN9FTJ5</accession>
<reference evidence="16 17" key="1">
    <citation type="submission" date="2024-01" db="EMBL/GenBank/DDBJ databases">
        <title>The genomes of 5 underutilized Papilionoideae crops provide insights into root nodulation and disease resistanc.</title>
        <authorList>
            <person name="Yuan L."/>
        </authorList>
    </citation>
    <scope>NUCLEOTIDE SEQUENCE [LARGE SCALE GENOMIC DNA]</scope>
    <source>
        <strain evidence="16">ZHUSHIDOU_FW_LH</strain>
        <tissue evidence="16">Leaf</tissue>
    </source>
</reference>
<dbReference type="GO" id="GO:0005886">
    <property type="term" value="C:plasma membrane"/>
    <property type="evidence" value="ECO:0007669"/>
    <property type="project" value="UniProtKB-SubCell"/>
</dbReference>
<evidence type="ECO:0000256" key="8">
    <source>
        <dbReference type="ARBA" id="ARBA00022989"/>
    </source>
</evidence>
<feature type="transmembrane region" description="Helical" evidence="12">
    <location>
        <begin position="1039"/>
        <end position="1062"/>
    </location>
</feature>
<evidence type="ECO:0000259" key="15">
    <source>
        <dbReference type="Pfam" id="PF23598"/>
    </source>
</evidence>
<evidence type="ECO:0008006" key="18">
    <source>
        <dbReference type="Google" id="ProtNLM"/>
    </source>
</evidence>
<comment type="caution">
    <text evidence="16">The sequence shown here is derived from an EMBL/GenBank/DDBJ whole genome shotgun (WGS) entry which is preliminary data.</text>
</comment>
<proteinExistence type="inferred from homology"/>
<evidence type="ECO:0000256" key="4">
    <source>
        <dbReference type="ARBA" id="ARBA00022614"/>
    </source>
</evidence>
<evidence type="ECO:0000313" key="17">
    <source>
        <dbReference type="Proteomes" id="UP001372338"/>
    </source>
</evidence>
<keyword evidence="6 13" id="KW-0732">Signal</keyword>
<dbReference type="InterPro" id="IPR046956">
    <property type="entry name" value="RLP23-like"/>
</dbReference>
<evidence type="ECO:0000313" key="16">
    <source>
        <dbReference type="EMBL" id="KAK7280921.1"/>
    </source>
</evidence>
<keyword evidence="17" id="KW-1185">Reference proteome</keyword>
<dbReference type="FunFam" id="3.80.10.10:FF:000041">
    <property type="entry name" value="LRR receptor-like serine/threonine-protein kinase ERECTA"/>
    <property type="match status" value="1"/>
</dbReference>
<dbReference type="Gene3D" id="3.80.10.10">
    <property type="entry name" value="Ribonuclease Inhibitor"/>
    <property type="match status" value="6"/>
</dbReference>
<comment type="similarity">
    <text evidence="2">Belongs to the RLP family.</text>
</comment>
<feature type="signal peptide" evidence="13">
    <location>
        <begin position="1"/>
        <end position="22"/>
    </location>
</feature>
<dbReference type="InterPro" id="IPR013210">
    <property type="entry name" value="LRR_N_plant-typ"/>
</dbReference>
<keyword evidence="9 12" id="KW-0472">Membrane</keyword>
<evidence type="ECO:0000256" key="1">
    <source>
        <dbReference type="ARBA" id="ARBA00004251"/>
    </source>
</evidence>
<evidence type="ECO:0000259" key="14">
    <source>
        <dbReference type="Pfam" id="PF08263"/>
    </source>
</evidence>
<evidence type="ECO:0000256" key="10">
    <source>
        <dbReference type="ARBA" id="ARBA00023170"/>
    </source>
</evidence>
<dbReference type="Pfam" id="PF23598">
    <property type="entry name" value="LRR_14"/>
    <property type="match status" value="1"/>
</dbReference>
<evidence type="ECO:0000256" key="9">
    <source>
        <dbReference type="ARBA" id="ARBA00023136"/>
    </source>
</evidence>
<keyword evidence="8 12" id="KW-1133">Transmembrane helix</keyword>
<evidence type="ECO:0000256" key="11">
    <source>
        <dbReference type="ARBA" id="ARBA00023180"/>
    </source>
</evidence>
<dbReference type="SUPFAM" id="SSF52047">
    <property type="entry name" value="RNI-like"/>
    <property type="match status" value="2"/>
</dbReference>
<organism evidence="16 17">
    <name type="scientific">Crotalaria pallida</name>
    <name type="common">Smooth rattlebox</name>
    <name type="synonym">Crotalaria striata</name>
    <dbReference type="NCBI Taxonomy" id="3830"/>
    <lineage>
        <taxon>Eukaryota</taxon>
        <taxon>Viridiplantae</taxon>
        <taxon>Streptophyta</taxon>
        <taxon>Embryophyta</taxon>
        <taxon>Tracheophyta</taxon>
        <taxon>Spermatophyta</taxon>
        <taxon>Magnoliopsida</taxon>
        <taxon>eudicotyledons</taxon>
        <taxon>Gunneridae</taxon>
        <taxon>Pentapetalae</taxon>
        <taxon>rosids</taxon>
        <taxon>fabids</taxon>
        <taxon>Fabales</taxon>
        <taxon>Fabaceae</taxon>
        <taxon>Papilionoideae</taxon>
        <taxon>50 kb inversion clade</taxon>
        <taxon>genistoids sensu lato</taxon>
        <taxon>core genistoids</taxon>
        <taxon>Crotalarieae</taxon>
        <taxon>Crotalaria</taxon>
    </lineage>
</organism>
<evidence type="ECO:0000256" key="12">
    <source>
        <dbReference type="SAM" id="Phobius"/>
    </source>
</evidence>
<evidence type="ECO:0000256" key="6">
    <source>
        <dbReference type="ARBA" id="ARBA00022729"/>
    </source>
</evidence>
<name>A0AAN9FTJ5_CROPI</name>
<dbReference type="EMBL" id="JAYWIO010000002">
    <property type="protein sequence ID" value="KAK7280921.1"/>
    <property type="molecule type" value="Genomic_DNA"/>
</dbReference>
<dbReference type="SMART" id="SM00369">
    <property type="entry name" value="LRR_TYP"/>
    <property type="match status" value="10"/>
</dbReference>
<dbReference type="FunFam" id="3.80.10.10:FF:000129">
    <property type="entry name" value="Leucine-rich repeat receptor-like kinase"/>
    <property type="match status" value="1"/>
</dbReference>
<dbReference type="InterPro" id="IPR001611">
    <property type="entry name" value="Leu-rich_rpt"/>
</dbReference>
<gene>
    <name evidence="16" type="ORF">RIF29_08496</name>
</gene>
<dbReference type="InterPro" id="IPR032675">
    <property type="entry name" value="LRR_dom_sf"/>
</dbReference>
<dbReference type="PANTHER" id="PTHR48061:SF2">
    <property type="entry name" value="RECEPTOR LIKE PROTEIN 30-LIKE"/>
    <property type="match status" value="1"/>
</dbReference>
<keyword evidence="5 12" id="KW-0812">Transmembrane</keyword>
<dbReference type="PRINTS" id="PR00019">
    <property type="entry name" value="LEURICHRPT"/>
</dbReference>
<dbReference type="Pfam" id="PF13855">
    <property type="entry name" value="LRR_8"/>
    <property type="match status" value="2"/>
</dbReference>
<dbReference type="InterPro" id="IPR003591">
    <property type="entry name" value="Leu-rich_rpt_typical-subtyp"/>
</dbReference>
<keyword evidence="4" id="KW-0433">Leucine-rich repeat</keyword>
<evidence type="ECO:0000256" key="5">
    <source>
        <dbReference type="ARBA" id="ARBA00022692"/>
    </source>
</evidence>
<feature type="chain" id="PRO_5042840371" description="Leucine-rich repeat-containing N-terminal plant-type domain-containing protein" evidence="13">
    <location>
        <begin position="23"/>
        <end position="1104"/>
    </location>
</feature>
<evidence type="ECO:0000256" key="7">
    <source>
        <dbReference type="ARBA" id="ARBA00022737"/>
    </source>
</evidence>
<dbReference type="Proteomes" id="UP001372338">
    <property type="component" value="Unassembled WGS sequence"/>
</dbReference>
<keyword evidence="7" id="KW-0677">Repeat</keyword>
<dbReference type="PANTHER" id="PTHR48061">
    <property type="entry name" value="LEUCINE-RICH REPEAT RECEPTOR PROTEIN KINASE EMS1-LIKE-RELATED"/>
    <property type="match status" value="1"/>
</dbReference>
<dbReference type="InterPro" id="IPR055414">
    <property type="entry name" value="LRR_R13L4/SHOC2-like"/>
</dbReference>